<feature type="compositionally biased region" description="Gly residues" evidence="5">
    <location>
        <begin position="323"/>
        <end position="351"/>
    </location>
</feature>
<evidence type="ECO:0000313" key="8">
    <source>
        <dbReference type="Proteomes" id="UP000247498"/>
    </source>
</evidence>
<feature type="compositionally biased region" description="Low complexity" evidence="5">
    <location>
        <begin position="446"/>
        <end position="465"/>
    </location>
</feature>
<dbReference type="InterPro" id="IPR001841">
    <property type="entry name" value="Znf_RING"/>
</dbReference>
<evidence type="ECO:0000313" key="7">
    <source>
        <dbReference type="EMBL" id="GBF94306.1"/>
    </source>
</evidence>
<organism evidence="7 8">
    <name type="scientific">Raphidocelis subcapitata</name>
    <dbReference type="NCBI Taxonomy" id="307507"/>
    <lineage>
        <taxon>Eukaryota</taxon>
        <taxon>Viridiplantae</taxon>
        <taxon>Chlorophyta</taxon>
        <taxon>core chlorophytes</taxon>
        <taxon>Chlorophyceae</taxon>
        <taxon>CS clade</taxon>
        <taxon>Sphaeropleales</taxon>
        <taxon>Selenastraceae</taxon>
        <taxon>Raphidocelis</taxon>
    </lineage>
</organism>
<dbReference type="InterPro" id="IPR036770">
    <property type="entry name" value="Ankyrin_rpt-contain_sf"/>
</dbReference>
<keyword evidence="2 3" id="KW-0040">ANK repeat</keyword>
<feature type="repeat" description="ANK" evidence="3">
    <location>
        <begin position="176"/>
        <end position="197"/>
    </location>
</feature>
<accession>A0A2V0P370</accession>
<feature type="compositionally biased region" description="Pro residues" evidence="5">
    <location>
        <begin position="536"/>
        <end position="549"/>
    </location>
</feature>
<dbReference type="AlphaFoldDB" id="A0A2V0P370"/>
<dbReference type="OrthoDB" id="194358at2759"/>
<evidence type="ECO:0000256" key="1">
    <source>
        <dbReference type="ARBA" id="ARBA00022737"/>
    </source>
</evidence>
<dbReference type="SMART" id="SM00248">
    <property type="entry name" value="ANK"/>
    <property type="match status" value="3"/>
</dbReference>
<keyword evidence="4" id="KW-0862">Zinc</keyword>
<feature type="compositionally biased region" description="Gly residues" evidence="5">
    <location>
        <begin position="701"/>
        <end position="712"/>
    </location>
</feature>
<dbReference type="SUPFAM" id="SSF48403">
    <property type="entry name" value="Ankyrin repeat"/>
    <property type="match status" value="1"/>
</dbReference>
<feature type="compositionally biased region" description="Gly residues" evidence="5">
    <location>
        <begin position="555"/>
        <end position="565"/>
    </location>
</feature>
<keyword evidence="4" id="KW-0479">Metal-binding</keyword>
<dbReference type="PROSITE" id="PS50088">
    <property type="entry name" value="ANK_REPEAT"/>
    <property type="match status" value="1"/>
</dbReference>
<dbReference type="PANTHER" id="PTHR24198:SF165">
    <property type="entry name" value="ANKYRIN REPEAT-CONTAINING PROTEIN-RELATED"/>
    <property type="match status" value="1"/>
</dbReference>
<feature type="compositionally biased region" description="Low complexity" evidence="5">
    <location>
        <begin position="689"/>
        <end position="700"/>
    </location>
</feature>
<dbReference type="PROSITE" id="PS50297">
    <property type="entry name" value="ANK_REP_REGION"/>
    <property type="match status" value="1"/>
</dbReference>
<dbReference type="Gene3D" id="3.30.40.10">
    <property type="entry name" value="Zinc/RING finger domain, C3HC4 (zinc finger)"/>
    <property type="match status" value="1"/>
</dbReference>
<dbReference type="PROSITE" id="PS50089">
    <property type="entry name" value="ZF_RING_2"/>
    <property type="match status" value="1"/>
</dbReference>
<dbReference type="STRING" id="307507.A0A2V0P370"/>
<feature type="domain" description="RING-type" evidence="6">
    <location>
        <begin position="835"/>
        <end position="877"/>
    </location>
</feature>
<feature type="region of interest" description="Disordered" evidence="5">
    <location>
        <begin position="688"/>
        <end position="770"/>
    </location>
</feature>
<feature type="compositionally biased region" description="Pro residues" evidence="5">
    <location>
        <begin position="435"/>
        <end position="445"/>
    </location>
</feature>
<comment type="caution">
    <text evidence="7">The sequence shown here is derived from an EMBL/GenBank/DDBJ whole genome shotgun (WGS) entry which is preliminary data.</text>
</comment>
<dbReference type="GO" id="GO:0008270">
    <property type="term" value="F:zinc ion binding"/>
    <property type="evidence" value="ECO:0007669"/>
    <property type="project" value="UniProtKB-KW"/>
</dbReference>
<evidence type="ECO:0000256" key="5">
    <source>
        <dbReference type="SAM" id="MobiDB-lite"/>
    </source>
</evidence>
<feature type="compositionally biased region" description="Low complexity" evidence="5">
    <location>
        <begin position="719"/>
        <end position="729"/>
    </location>
</feature>
<dbReference type="Pfam" id="PF12796">
    <property type="entry name" value="Ank_2"/>
    <property type="match status" value="1"/>
</dbReference>
<keyword evidence="4" id="KW-0863">Zinc-finger</keyword>
<feature type="compositionally biased region" description="Gly residues" evidence="5">
    <location>
        <begin position="477"/>
        <end position="486"/>
    </location>
</feature>
<dbReference type="PANTHER" id="PTHR24198">
    <property type="entry name" value="ANKYRIN REPEAT AND PROTEIN KINASE DOMAIN-CONTAINING PROTEIN"/>
    <property type="match status" value="1"/>
</dbReference>
<proteinExistence type="predicted"/>
<evidence type="ECO:0000259" key="6">
    <source>
        <dbReference type="PROSITE" id="PS50089"/>
    </source>
</evidence>
<evidence type="ECO:0000256" key="4">
    <source>
        <dbReference type="PROSITE-ProRule" id="PRU00175"/>
    </source>
</evidence>
<dbReference type="InterPro" id="IPR013083">
    <property type="entry name" value="Znf_RING/FYVE/PHD"/>
</dbReference>
<feature type="compositionally biased region" description="Low complexity" evidence="5">
    <location>
        <begin position="421"/>
        <end position="434"/>
    </location>
</feature>
<keyword evidence="1" id="KW-0677">Repeat</keyword>
<protein>
    <recommendedName>
        <fullName evidence="6">RING-type domain-containing protein</fullName>
    </recommendedName>
</protein>
<dbReference type="InterPro" id="IPR002110">
    <property type="entry name" value="Ankyrin_rpt"/>
</dbReference>
<feature type="region of interest" description="Disordered" evidence="5">
    <location>
        <begin position="411"/>
        <end position="587"/>
    </location>
</feature>
<dbReference type="InParanoid" id="A0A2V0P370"/>
<dbReference type="SUPFAM" id="SSF57850">
    <property type="entry name" value="RING/U-box"/>
    <property type="match status" value="1"/>
</dbReference>
<evidence type="ECO:0000256" key="3">
    <source>
        <dbReference type="PROSITE-ProRule" id="PRU00023"/>
    </source>
</evidence>
<dbReference type="Proteomes" id="UP000247498">
    <property type="component" value="Unassembled WGS sequence"/>
</dbReference>
<keyword evidence="8" id="KW-1185">Reference proteome</keyword>
<evidence type="ECO:0000256" key="2">
    <source>
        <dbReference type="ARBA" id="ARBA00023043"/>
    </source>
</evidence>
<gene>
    <name evidence="7" type="ORF">Rsub_06928</name>
</gene>
<dbReference type="EMBL" id="BDRX01000050">
    <property type="protein sequence ID" value="GBF94306.1"/>
    <property type="molecule type" value="Genomic_DNA"/>
</dbReference>
<reference evidence="7 8" key="1">
    <citation type="journal article" date="2018" name="Sci. Rep.">
        <title>Raphidocelis subcapitata (=Pseudokirchneriella subcapitata) provides an insight into genome evolution and environmental adaptations in the Sphaeropleales.</title>
        <authorList>
            <person name="Suzuki S."/>
            <person name="Yamaguchi H."/>
            <person name="Nakajima N."/>
            <person name="Kawachi M."/>
        </authorList>
    </citation>
    <scope>NUCLEOTIDE SEQUENCE [LARGE SCALE GENOMIC DNA]</scope>
    <source>
        <strain evidence="7 8">NIES-35</strain>
    </source>
</reference>
<name>A0A2V0P370_9CHLO</name>
<feature type="region of interest" description="Disordered" evidence="5">
    <location>
        <begin position="319"/>
        <end position="358"/>
    </location>
</feature>
<dbReference type="Gene3D" id="1.25.40.20">
    <property type="entry name" value="Ankyrin repeat-containing domain"/>
    <property type="match status" value="2"/>
</dbReference>
<sequence length="895" mass="87791">MDCVGCFGSGPNSRKVLQAAAHGGEAAAATVRQCIAQRPKLAVANDWGWHTAWHRAAEHGHAEVIEAMAAALLEGDDGGGDGGGGGGAAVGQKERLELLRRGIDSRDDCGLTPLMVACVYKHAPCVRALVRLGANCLQLDYLGRGAQHYAALALASYEPCLSIQNTDSEPLILGGIGNTPLHLAAFKGSFDMVKALLGIHMQNMSAGTDAIQGSRQQWGQQYTADIRHIRNRRGLMPYHVALVRHGDRLSELLHPDVPYTYIFNNADMQSGAVRMYGPAKLCVLAAGALQRKLLDELDAVAAAAEAAAAAAGVPLTAAEDGGSAPGGGSGGGGGGPSGGSDEGSRPGGGSEGASPKGGEWCPAGVCGASDSSNSGSGRAGGSAGAAWRGQAGRAAFAPPASAFAAAANGAPGFGGSERSWTAASTAAAATAAAPSGPPPPPPPLQAPSNGAAGSGPARRPPAARSSSKRLSFATPRGSGGGGGGAGAAPAAGAAAGRGGRGAEELQAAVSGMLAGRRGGGGSSSFLGSFVGRRSRPPPPPPLAPAPAPAPAGQGSPTGGGGGDVSGGAEDAEGPAGDHEPLPGDGLDAVLSWRSGDLGEAQRAYRLMVLASGLSQMSEAGGSRSVLLRAPSGRGRSYSTLSPCPSAATGLARLGAGDAASEAAGAAAEAPLQRRGSRLGIYRRASGTLGQAAPPAAAQPEAGGGGDDGGGGGGDDEGAAEAAGATAGAQAPPPPAPQQQQQQQPQRGVRPSLGGRPTLGALPEAASAGGGDGATGAFPAAAGAAVAAAASEAAPEAAPAAAAPPSVEAKWAASMPAAQSGSLEGGSWDDEDESTCEICYDAVCCVKALDCGHKVCISCGHELCQLHHFRPALCPFCRQIIRGYAFSHAALAPRRG</sequence>